<dbReference type="Proteomes" id="UP001198565">
    <property type="component" value="Unassembled WGS sequence"/>
</dbReference>
<sequence length="859" mass="86284">MDPHDHGPRQQHQAPGPAGPGGAPDANDLSAVFDSGVTAGGSVPGAPRAAASDATAPGDEAAGRSAYRDPLISEAGTGATARVAQVVAGDLLLTVNPVDGSEVVGCPPARIPAVARRTAEDRAARDRAARPAPVTGHPFPDLPVLERAEETDRLVKLVSRGRSVRVTGPAGCGRTALLDAVAERCADLAPDGVIRLTGHRRTVADLLHELYATVHTVDAHRPGPDRLRDLVREIGAVVVLDDVEFGGAPLESLLAAAPECAFVITATPDVAAPLPDSHLEEVFLPGLSQEGCLDLLARVAGRDLSEEESAWAADLWFASEGLPLRFVQAGALLRQRDQALARPGAADLPADAPAGDVPPPPAGRGQLPSLAEAAAPADLLASRLGPDAQEALRFAVALGGECPHSSHLPALVGAEHADAALAELIATGLVTPSGARYRLAAGVLGQLTEGGVETGGYAQTAATHYAWWTGHPSVPAERIAAEADAVLAAMAAARAAGHHECAVRLARAAAPQFAAGLDWGAWERALRAGQEAARLAGDVAEEAYFHHELGVLALCSGNLDRARTELEASIGMRGVLADRQGTIVGRRTLALVTDRAGRPAVPAPVRAEPPAAAPQERLPRTERTPLVPPTVPIVAAGTAAAPFEDAAVTVLTPRVGANGPAHKRRFPYLATRRNLVAAGAGAVLVAVLGTVVTLGATSQRDPSTPMTVKPGGGPAARNDDNSGLPADPSAPATGTSTTPSTAVSGGPATSPSASGGPASGSTGTSPAPGTTETSSAPSGGGRPSPSHSHPAPPPPTQSSPPPSPSPSQSTTPTPSPSTTTTPTGTDSASGPAPTTTGTDSGAPSASDTGSAPAASDSPS</sequence>
<feature type="region of interest" description="Disordered" evidence="1">
    <location>
        <begin position="1"/>
        <end position="62"/>
    </location>
</feature>
<feature type="compositionally biased region" description="Low complexity" evidence="1">
    <location>
        <begin position="725"/>
        <end position="789"/>
    </location>
</feature>
<feature type="compositionally biased region" description="Low complexity" evidence="1">
    <location>
        <begin position="806"/>
        <end position="831"/>
    </location>
</feature>
<evidence type="ECO:0000256" key="2">
    <source>
        <dbReference type="SAM" id="Phobius"/>
    </source>
</evidence>
<accession>A0ABS7QZN8</accession>
<feature type="region of interest" description="Disordered" evidence="1">
    <location>
        <begin position="697"/>
        <end position="859"/>
    </location>
</feature>
<keyword evidence="2" id="KW-0812">Transmembrane</keyword>
<keyword evidence="3" id="KW-0547">Nucleotide-binding</keyword>
<dbReference type="SUPFAM" id="SSF52540">
    <property type="entry name" value="P-loop containing nucleoside triphosphate hydrolases"/>
    <property type="match status" value="1"/>
</dbReference>
<feature type="compositionally biased region" description="Polar residues" evidence="1">
    <location>
        <begin position="832"/>
        <end position="849"/>
    </location>
</feature>
<protein>
    <submittedName>
        <fullName evidence="3">ATP-binding protein</fullName>
    </submittedName>
</protein>
<feature type="compositionally biased region" description="Low complexity" evidence="1">
    <location>
        <begin position="44"/>
        <end position="60"/>
    </location>
</feature>
<feature type="compositionally biased region" description="Low complexity" evidence="1">
    <location>
        <begin position="345"/>
        <end position="355"/>
    </location>
</feature>
<organism evidence="3 4">
    <name type="scientific">Streptantibioticus parmotrematis</name>
    <dbReference type="NCBI Taxonomy" id="2873249"/>
    <lineage>
        <taxon>Bacteria</taxon>
        <taxon>Bacillati</taxon>
        <taxon>Actinomycetota</taxon>
        <taxon>Actinomycetes</taxon>
        <taxon>Kitasatosporales</taxon>
        <taxon>Streptomycetaceae</taxon>
        <taxon>Streptantibioticus</taxon>
    </lineage>
</organism>
<feature type="transmembrane region" description="Helical" evidence="2">
    <location>
        <begin position="675"/>
        <end position="696"/>
    </location>
</feature>
<feature type="compositionally biased region" description="Low complexity" evidence="1">
    <location>
        <begin position="600"/>
        <end position="616"/>
    </location>
</feature>
<feature type="region of interest" description="Disordered" evidence="1">
    <location>
        <begin position="121"/>
        <end position="142"/>
    </location>
</feature>
<reference evidence="3 4" key="1">
    <citation type="submission" date="2021-08" db="EMBL/GenBank/DDBJ databases">
        <title>Streptomyces sp. PTM05 isolated from lichen.</title>
        <authorList>
            <person name="Somphong A."/>
            <person name="Phongsopitanun W."/>
            <person name="Tanasupawat S."/>
        </authorList>
    </citation>
    <scope>NUCLEOTIDE SEQUENCE [LARGE SCALE GENOMIC DNA]</scope>
    <source>
        <strain evidence="3 4">Ptm05</strain>
    </source>
</reference>
<feature type="compositionally biased region" description="Pro residues" evidence="1">
    <location>
        <begin position="790"/>
        <end position="805"/>
    </location>
</feature>
<keyword evidence="2" id="KW-0472">Membrane</keyword>
<feature type="region of interest" description="Disordered" evidence="1">
    <location>
        <begin position="345"/>
        <end position="368"/>
    </location>
</feature>
<evidence type="ECO:0000313" key="4">
    <source>
        <dbReference type="Proteomes" id="UP001198565"/>
    </source>
</evidence>
<evidence type="ECO:0000313" key="3">
    <source>
        <dbReference type="EMBL" id="MBY8888670.1"/>
    </source>
</evidence>
<dbReference type="Gene3D" id="3.40.50.300">
    <property type="entry name" value="P-loop containing nucleotide triphosphate hydrolases"/>
    <property type="match status" value="1"/>
</dbReference>
<dbReference type="InterPro" id="IPR027417">
    <property type="entry name" value="P-loop_NTPase"/>
</dbReference>
<keyword evidence="2" id="KW-1133">Transmembrane helix</keyword>
<dbReference type="GO" id="GO:0005524">
    <property type="term" value="F:ATP binding"/>
    <property type="evidence" value="ECO:0007669"/>
    <property type="project" value="UniProtKB-KW"/>
</dbReference>
<evidence type="ECO:0000256" key="1">
    <source>
        <dbReference type="SAM" id="MobiDB-lite"/>
    </source>
</evidence>
<gene>
    <name evidence="3" type="ORF">K7472_28065</name>
</gene>
<name>A0ABS7QZN8_9ACTN</name>
<comment type="caution">
    <text evidence="3">The sequence shown here is derived from an EMBL/GenBank/DDBJ whole genome shotgun (WGS) entry which is preliminary data.</text>
</comment>
<dbReference type="EMBL" id="JAINVZ010000027">
    <property type="protein sequence ID" value="MBY8888670.1"/>
    <property type="molecule type" value="Genomic_DNA"/>
</dbReference>
<proteinExistence type="predicted"/>
<dbReference type="RefSeq" id="WP_222981380.1">
    <property type="nucleotide sequence ID" value="NZ_JAINVZ010000027.1"/>
</dbReference>
<keyword evidence="4" id="KW-1185">Reference proteome</keyword>
<keyword evidence="3" id="KW-0067">ATP-binding</keyword>
<feature type="region of interest" description="Disordered" evidence="1">
    <location>
        <begin position="600"/>
        <end position="626"/>
    </location>
</feature>